<keyword evidence="3" id="KW-1185">Reference proteome</keyword>
<name>A0ABR9ZY87_9FIRM</name>
<dbReference type="RefSeq" id="WP_194703650.1">
    <property type="nucleotide sequence ID" value="NZ_JADKNH010000015.1"/>
</dbReference>
<evidence type="ECO:0000313" key="2">
    <source>
        <dbReference type="EMBL" id="MBF4695417.1"/>
    </source>
</evidence>
<organism evidence="2 3">
    <name type="scientific">Fusibacter ferrireducens</name>
    <dbReference type="NCBI Taxonomy" id="2785058"/>
    <lineage>
        <taxon>Bacteria</taxon>
        <taxon>Bacillati</taxon>
        <taxon>Bacillota</taxon>
        <taxon>Clostridia</taxon>
        <taxon>Eubacteriales</taxon>
        <taxon>Eubacteriales Family XII. Incertae Sedis</taxon>
        <taxon>Fusibacter</taxon>
    </lineage>
</organism>
<dbReference type="Pfam" id="PF10646">
    <property type="entry name" value="Germane"/>
    <property type="match status" value="1"/>
</dbReference>
<proteinExistence type="predicted"/>
<protein>
    <submittedName>
        <fullName evidence="2">GerMN domain-containing protein</fullName>
    </submittedName>
</protein>
<dbReference type="Proteomes" id="UP000614200">
    <property type="component" value="Unassembled WGS sequence"/>
</dbReference>
<feature type="domain" description="GerMN" evidence="1">
    <location>
        <begin position="364"/>
        <end position="431"/>
    </location>
</feature>
<reference evidence="2 3" key="1">
    <citation type="submission" date="2020-11" db="EMBL/GenBank/DDBJ databases">
        <title>Fusibacter basophilias sp. nov.</title>
        <authorList>
            <person name="Qiu D."/>
        </authorList>
    </citation>
    <scope>NUCLEOTIDE SEQUENCE [LARGE SCALE GENOMIC DNA]</scope>
    <source>
        <strain evidence="2 3">Q10-2</strain>
    </source>
</reference>
<sequence>MFRFLSNMLFIVILFLLVTAMPLSKDILTINIFQPVIEKPTEVVPVETTFALEGHFSSIDYTPDEIEFSIVSTPHDFSETLYDAIEVCVYDGEQLISTTSLKDLSPTLVNSNENTDQISFSLKSITDVLKANHYRVEIKGTSEGPFNETLTLVISNEKFDKLSLEAIDEAPDGKLAMRLYYPTDAYELLVPISRIVDYPKNRSRTTLKELDKGPTVGLGLPVGDSIWPYASKLSVRSGNASVYVYNPEYIAFENDFKPAVDAITYTLTSLDFIDQTNFYIDNTKRKSYGGVNLEQNFIPRTDNLAYLNYNKDSNYMLLAPVFIELLTEDDEALSSDVLENAKTLWKVLSSPHFSASLEKSSLYLSGSIPTGTELKAVNFDAGKLTLGVDNSFNNAFSGHEAYVKQMLLSIAKSFNSLEGVDEVYFTINGESPTDFYGYDLSKPLTNPAFINLEP</sequence>
<evidence type="ECO:0000313" key="3">
    <source>
        <dbReference type="Proteomes" id="UP000614200"/>
    </source>
</evidence>
<dbReference type="InterPro" id="IPR019606">
    <property type="entry name" value="GerMN"/>
</dbReference>
<dbReference type="EMBL" id="JADKNH010000015">
    <property type="protein sequence ID" value="MBF4695417.1"/>
    <property type="molecule type" value="Genomic_DNA"/>
</dbReference>
<gene>
    <name evidence="2" type="ORF">ISU02_20165</name>
</gene>
<comment type="caution">
    <text evidence="2">The sequence shown here is derived from an EMBL/GenBank/DDBJ whole genome shotgun (WGS) entry which is preliminary data.</text>
</comment>
<accession>A0ABR9ZY87</accession>
<evidence type="ECO:0000259" key="1">
    <source>
        <dbReference type="Pfam" id="PF10646"/>
    </source>
</evidence>